<keyword evidence="3" id="KW-0472">Membrane</keyword>
<dbReference type="InterPro" id="IPR029044">
    <property type="entry name" value="Nucleotide-diphossugar_trans"/>
</dbReference>
<evidence type="ECO:0000313" key="5">
    <source>
        <dbReference type="Proteomes" id="UP000250043"/>
    </source>
</evidence>
<feature type="transmembrane region" description="Helical" evidence="3">
    <location>
        <begin position="292"/>
        <end position="310"/>
    </location>
</feature>
<sequence>MNTLVLRRRTVRILLCLLAAVLASTIVVLSSISHYLKIPTAAVITGSELAVLHFLSPLNYSVHGFPERIPRIIHQTWKSEVLPAEWADISQGCRDMMRDYEYKLWTDASARELIAEEYPWFLDTFDGYKYPIQRADAIRYFALYHHGGIYMDLDIACLRPLDPLLVYPAIVPETIPVGVSNDIIFSERRHPFMAQTIHALAAFDCSWVLNYPTVMFSTGPMFLSAQYAAYTSTHPPLPGALREEVRVLPKSLYGKHATPEEAPCAFFAHYYGSSWHAGDAPFVGFLGAWGKGLMWISVSVLVYSAFRLALAPSSQKRRRSLVCFVDYEAHVPF</sequence>
<keyword evidence="5" id="KW-1185">Reference proteome</keyword>
<dbReference type="GO" id="GO:0000030">
    <property type="term" value="F:mannosyltransferase activity"/>
    <property type="evidence" value="ECO:0007669"/>
    <property type="project" value="TreeGrafter"/>
</dbReference>
<dbReference type="GO" id="GO:0016020">
    <property type="term" value="C:membrane"/>
    <property type="evidence" value="ECO:0007669"/>
    <property type="project" value="GOC"/>
</dbReference>
<dbReference type="Proteomes" id="UP000250043">
    <property type="component" value="Unassembled WGS sequence"/>
</dbReference>
<accession>A0A8E2AXY8</accession>
<evidence type="ECO:0000256" key="2">
    <source>
        <dbReference type="ARBA" id="ARBA00022679"/>
    </source>
</evidence>
<reference evidence="4 5" key="1">
    <citation type="submission" date="2016-07" db="EMBL/GenBank/DDBJ databases">
        <title>Draft genome of the white-rot fungus Obba rivulosa 3A-2.</title>
        <authorList>
            <consortium name="DOE Joint Genome Institute"/>
            <person name="Miettinen O."/>
            <person name="Riley R."/>
            <person name="Acob R."/>
            <person name="Barry K."/>
            <person name="Cullen D."/>
            <person name="De Vries R."/>
            <person name="Hainaut M."/>
            <person name="Hatakka A."/>
            <person name="Henrissat B."/>
            <person name="Hilden K."/>
            <person name="Kuo R."/>
            <person name="Labutti K."/>
            <person name="Lipzen A."/>
            <person name="Makela M.R."/>
            <person name="Sandor L."/>
            <person name="Spatafora J.W."/>
            <person name="Grigoriev I.V."/>
            <person name="Hibbett D.S."/>
        </authorList>
    </citation>
    <scope>NUCLEOTIDE SEQUENCE [LARGE SCALE GENOMIC DNA]</scope>
    <source>
        <strain evidence="4 5">3A-2</strain>
    </source>
</reference>
<keyword evidence="2 4" id="KW-0808">Transferase</keyword>
<name>A0A8E2AXY8_9APHY</name>
<dbReference type="InterPro" id="IPR051706">
    <property type="entry name" value="Glycosyltransferase_domain"/>
</dbReference>
<dbReference type="InterPro" id="IPR007577">
    <property type="entry name" value="GlycoTrfase_DXD_sugar-bd_CS"/>
</dbReference>
<evidence type="ECO:0000313" key="4">
    <source>
        <dbReference type="EMBL" id="OCH87495.1"/>
    </source>
</evidence>
<organism evidence="4 5">
    <name type="scientific">Obba rivulosa</name>
    <dbReference type="NCBI Taxonomy" id="1052685"/>
    <lineage>
        <taxon>Eukaryota</taxon>
        <taxon>Fungi</taxon>
        <taxon>Dikarya</taxon>
        <taxon>Basidiomycota</taxon>
        <taxon>Agaricomycotina</taxon>
        <taxon>Agaricomycetes</taxon>
        <taxon>Polyporales</taxon>
        <taxon>Gelatoporiaceae</taxon>
        <taxon>Obba</taxon>
    </lineage>
</organism>
<keyword evidence="3" id="KW-1133">Transmembrane helix</keyword>
<evidence type="ECO:0000256" key="1">
    <source>
        <dbReference type="ARBA" id="ARBA00009003"/>
    </source>
</evidence>
<dbReference type="PANTHER" id="PTHR32385">
    <property type="entry name" value="MANNOSYL PHOSPHORYLINOSITOL CERAMIDE SYNTHASE"/>
    <property type="match status" value="1"/>
</dbReference>
<comment type="similarity">
    <text evidence="1">Belongs to the glycosyltransferase 32 family.</text>
</comment>
<keyword evidence="3" id="KW-0812">Transmembrane</keyword>
<proteinExistence type="inferred from homology"/>
<dbReference type="Gene3D" id="3.90.550.20">
    <property type="match status" value="1"/>
</dbReference>
<gene>
    <name evidence="4" type="ORF">OBBRIDRAFT_796153</name>
</gene>
<dbReference type="SUPFAM" id="SSF53448">
    <property type="entry name" value="Nucleotide-diphospho-sugar transferases"/>
    <property type="match status" value="1"/>
</dbReference>
<dbReference type="GO" id="GO:0051999">
    <property type="term" value="P:mannosyl-inositol phosphorylceramide biosynthetic process"/>
    <property type="evidence" value="ECO:0007669"/>
    <property type="project" value="TreeGrafter"/>
</dbReference>
<dbReference type="PANTHER" id="PTHR32385:SF15">
    <property type="entry name" value="INOSITOL PHOSPHOCERAMIDE MANNOSYLTRANSFERASE 1"/>
    <property type="match status" value="1"/>
</dbReference>
<dbReference type="AlphaFoldDB" id="A0A8E2AXY8"/>
<dbReference type="OrthoDB" id="3647at2759"/>
<dbReference type="EMBL" id="KV722483">
    <property type="protein sequence ID" value="OCH87495.1"/>
    <property type="molecule type" value="Genomic_DNA"/>
</dbReference>
<dbReference type="FunFam" id="3.90.550.20:FF:000005">
    <property type="entry name" value="Unplaced genomic scaffold supercont1.17, whole genome shotgun sequence"/>
    <property type="match status" value="1"/>
</dbReference>
<dbReference type="Pfam" id="PF04488">
    <property type="entry name" value="Gly_transf_sug"/>
    <property type="match status" value="1"/>
</dbReference>
<evidence type="ECO:0000256" key="3">
    <source>
        <dbReference type="SAM" id="Phobius"/>
    </source>
</evidence>
<protein>
    <submittedName>
        <fullName evidence="4">Glycosyltransferase family 32 protein</fullName>
    </submittedName>
</protein>